<evidence type="ECO:0000256" key="1">
    <source>
        <dbReference type="ARBA" id="ARBA00004496"/>
    </source>
</evidence>
<dbReference type="Pfam" id="PF02985">
    <property type="entry name" value="HEAT"/>
    <property type="match status" value="1"/>
</dbReference>
<accession>A0ABD2N6M8</accession>
<dbReference type="PANTHER" id="PTHR21331">
    <property type="entry name" value="BRCA1-ASSOCIATED ATM ACTIVATOR 1"/>
    <property type="match status" value="1"/>
</dbReference>
<dbReference type="PANTHER" id="PTHR21331:SF2">
    <property type="entry name" value="BRCA1-ASSOCIATED ATM ACTIVATOR 1"/>
    <property type="match status" value="1"/>
</dbReference>
<sequence length="939" mass="108609">MNKDMEVDLIYYELKLQSLLEKFLENGYHIKNDVYFNRLLSFLGGKENKDLAEVILKLPLMSEWILRAVKLWEDNSQTPDNSISAFTLQLIGLVSKNELMFTGLLKENIFNRVIHILQIKNRSASPSIKLGFIKLMTSLLAHPSGREWILQTTYWQDIIAMSLQSQTVYITKEGHFFISLLLDVMLQHNLSFCSNIWQLIITPLLTKPDEQFRNQDKVFEACDEEIEKFLSPTVYLVNDILEYFFERCLEGNNSHLQLFKNILMIPSIIESVTNYLYLVRNQTFAYKIGCIWILLLYLSMMFEEKNGVIKPNMDKDFMEPVFSLLNIMTESFKATSVSKFLHFILAHWYKLKAKIKVEYTIECDDKYKFEEQFIMPQLMPSFSFCRIAFNEFDKEDECRQEYITKLLAKLSKKSLRWGFKWRDSLGSVDTLSNIAPKAVTHLIQLKTSFSRNEAVTVFQCFLYSLFDVNLYLNKNVHYVPIFTRCENYLKTLLEALAEIILYFNISWKDSVESLCVFTASVEFLKIATWSSRLVIADLNLIKVGINRYMSPDLALLIDGDNNCAIFCLGPILYKKLHDPEWSVRDSALEIVSAIAEASRIDFPSFQKIILNNGFCNLVLTVSLMDGESFVRASALKCLHHLVQIDAFWKNHLENQDVVNKMISLLKRETEGIVRAQAATLLTTLYKYHNIPPSMYDEIYASMSSAALDDLYWEVRLSSLSFWNKQIEQKLKDQGMVDDEFPKCTFSPESRKIITLTDEEIKKRVLRVLDELSKIGCLTVLKHAISEDCDLQVSKRGLEVSKKLVDFIEKYKVIGNNSLEEMGPPSNDSCYSSIVSPTPSPSRQNSDNIIEQILRNSDATLLRDVYRPDNDYISSSVNGIGTPYRHLVTTGEFLNFTRQNFKSLVNDREKWLNSLDSLSSLLNDMLQNYEPNDTNAMDCY</sequence>
<comment type="caution">
    <text evidence="6">The sequence shown here is derived from an EMBL/GenBank/DDBJ whole genome shotgun (WGS) entry which is preliminary data.</text>
</comment>
<evidence type="ECO:0000256" key="5">
    <source>
        <dbReference type="SAM" id="MobiDB-lite"/>
    </source>
</evidence>
<evidence type="ECO:0000313" key="7">
    <source>
        <dbReference type="Proteomes" id="UP001516400"/>
    </source>
</evidence>
<comment type="subcellular location">
    <subcellularLocation>
        <location evidence="1">Cytoplasm</location>
    </subcellularLocation>
</comment>
<evidence type="ECO:0000256" key="3">
    <source>
        <dbReference type="ARBA" id="ARBA00022737"/>
    </source>
</evidence>
<comment type="similarity">
    <text evidence="4">Belongs to the BRAT1 family.</text>
</comment>
<dbReference type="InterPro" id="IPR011989">
    <property type="entry name" value="ARM-like"/>
</dbReference>
<feature type="region of interest" description="Disordered" evidence="5">
    <location>
        <begin position="823"/>
        <end position="845"/>
    </location>
</feature>
<keyword evidence="3" id="KW-0677">Repeat</keyword>
<feature type="compositionally biased region" description="Polar residues" evidence="5">
    <location>
        <begin position="825"/>
        <end position="845"/>
    </location>
</feature>
<keyword evidence="7" id="KW-1185">Reference proteome</keyword>
<dbReference type="InterPro" id="IPR016024">
    <property type="entry name" value="ARM-type_fold"/>
</dbReference>
<evidence type="ECO:0000256" key="2">
    <source>
        <dbReference type="ARBA" id="ARBA00022490"/>
    </source>
</evidence>
<organism evidence="6 7">
    <name type="scientific">Cryptolaemus montrouzieri</name>
    <dbReference type="NCBI Taxonomy" id="559131"/>
    <lineage>
        <taxon>Eukaryota</taxon>
        <taxon>Metazoa</taxon>
        <taxon>Ecdysozoa</taxon>
        <taxon>Arthropoda</taxon>
        <taxon>Hexapoda</taxon>
        <taxon>Insecta</taxon>
        <taxon>Pterygota</taxon>
        <taxon>Neoptera</taxon>
        <taxon>Endopterygota</taxon>
        <taxon>Coleoptera</taxon>
        <taxon>Polyphaga</taxon>
        <taxon>Cucujiformia</taxon>
        <taxon>Coccinelloidea</taxon>
        <taxon>Coccinellidae</taxon>
        <taxon>Scymninae</taxon>
        <taxon>Scymnini</taxon>
        <taxon>Cryptolaemus</taxon>
    </lineage>
</organism>
<dbReference type="InterPro" id="IPR038904">
    <property type="entry name" value="BRAT1"/>
</dbReference>
<dbReference type="Gene3D" id="1.25.10.10">
    <property type="entry name" value="Leucine-rich Repeat Variant"/>
    <property type="match status" value="1"/>
</dbReference>
<reference evidence="6 7" key="1">
    <citation type="journal article" date="2021" name="BMC Biol.">
        <title>Horizontally acquired antibacterial genes associated with adaptive radiation of ladybird beetles.</title>
        <authorList>
            <person name="Li H.S."/>
            <person name="Tang X.F."/>
            <person name="Huang Y.H."/>
            <person name="Xu Z.Y."/>
            <person name="Chen M.L."/>
            <person name="Du X.Y."/>
            <person name="Qiu B.Y."/>
            <person name="Chen P.T."/>
            <person name="Zhang W."/>
            <person name="Slipinski A."/>
            <person name="Escalona H.E."/>
            <person name="Waterhouse R.M."/>
            <person name="Zwick A."/>
            <person name="Pang H."/>
        </authorList>
    </citation>
    <scope>NUCLEOTIDE SEQUENCE [LARGE SCALE GENOMIC DNA]</scope>
    <source>
        <strain evidence="6">SYSU2018</strain>
    </source>
</reference>
<evidence type="ECO:0000256" key="4">
    <source>
        <dbReference type="ARBA" id="ARBA00061308"/>
    </source>
</evidence>
<gene>
    <name evidence="6" type="ORF">HHI36_015387</name>
</gene>
<name>A0ABD2N6M8_9CUCU</name>
<dbReference type="Proteomes" id="UP001516400">
    <property type="component" value="Unassembled WGS sequence"/>
</dbReference>
<keyword evidence="2" id="KW-0963">Cytoplasm</keyword>
<protein>
    <submittedName>
        <fullName evidence="6">Uncharacterized protein</fullName>
    </submittedName>
</protein>
<proteinExistence type="inferred from homology"/>
<dbReference type="GO" id="GO:0005737">
    <property type="term" value="C:cytoplasm"/>
    <property type="evidence" value="ECO:0007669"/>
    <property type="project" value="UniProtKB-SubCell"/>
</dbReference>
<dbReference type="InterPro" id="IPR000357">
    <property type="entry name" value="HEAT"/>
</dbReference>
<dbReference type="AlphaFoldDB" id="A0ABD2N6M8"/>
<dbReference type="EMBL" id="JABFTP020000062">
    <property type="protein sequence ID" value="KAL3273965.1"/>
    <property type="molecule type" value="Genomic_DNA"/>
</dbReference>
<evidence type="ECO:0000313" key="6">
    <source>
        <dbReference type="EMBL" id="KAL3273965.1"/>
    </source>
</evidence>
<dbReference type="SUPFAM" id="SSF48371">
    <property type="entry name" value="ARM repeat"/>
    <property type="match status" value="1"/>
</dbReference>